<dbReference type="InterPro" id="IPR020829">
    <property type="entry name" value="GlycerAld_3-P_DH_cat"/>
</dbReference>
<evidence type="ECO:0000256" key="1">
    <source>
        <dbReference type="ARBA" id="ARBA00007406"/>
    </source>
</evidence>
<dbReference type="GO" id="GO:0050661">
    <property type="term" value="F:NADP binding"/>
    <property type="evidence" value="ECO:0007669"/>
    <property type="project" value="InterPro"/>
</dbReference>
<dbReference type="PIRSF" id="PIRSF000149">
    <property type="entry name" value="GAP_DH"/>
    <property type="match status" value="1"/>
</dbReference>
<dbReference type="Pfam" id="PF02800">
    <property type="entry name" value="Gp_dh_C"/>
    <property type="match status" value="1"/>
</dbReference>
<dbReference type="SUPFAM" id="SSF55347">
    <property type="entry name" value="Glyceraldehyde-3-phosphate dehydrogenase-like, C-terminal domain"/>
    <property type="match status" value="1"/>
</dbReference>
<dbReference type="Gene3D" id="3.40.50.720">
    <property type="entry name" value="NAD(P)-binding Rossmann-like Domain"/>
    <property type="match status" value="1"/>
</dbReference>
<feature type="binding site" evidence="6">
    <location>
        <position position="8"/>
    </location>
    <ligand>
        <name>NAD(+)</name>
        <dbReference type="ChEBI" id="CHEBI:57540"/>
    </ligand>
</feature>
<dbReference type="InterPro" id="IPR020831">
    <property type="entry name" value="GlycerAld/Erythrose_P_DH"/>
</dbReference>
<accession>A0AAD9J1Q6</accession>
<dbReference type="GO" id="GO:0004365">
    <property type="term" value="F:glyceraldehyde-3-phosphate dehydrogenase (NAD+) (phosphorylating) activity"/>
    <property type="evidence" value="ECO:0007669"/>
    <property type="project" value="UniProtKB-EC"/>
</dbReference>
<sequence>MELVGVADIAPTLSVRALKERGMPYAFFSALPENQNLFDEAEIPVSGMFADLISSVDIMLDATSAGIGAKNKVLYERHGKRAVFQGGEKDDVADVFFHGYANYEKGVGKQFLKLTSCNTTGLIRAVDCIDREVGVEKVAITIIRRVADPGDYHRGLTNALEVEPAPSHQAVDLMTIMPHVNATGILVHTPVTHGHIITVLITPIKSVSREDVISFLRGHLRIRMVKIADGFRGNASLFRYARDLGNPRGDMYEIAAWEESVVLSGKDIMFAINIPQEAVVTPENIDAIRAACSMQQSRLDGVARTNEYLGIGAWK</sequence>
<dbReference type="NCBIfam" id="TIGR01546">
    <property type="entry name" value="GAPDH-II_archae"/>
    <property type="match status" value="1"/>
</dbReference>
<dbReference type="GO" id="GO:0006096">
    <property type="term" value="P:glycolytic process"/>
    <property type="evidence" value="ECO:0007669"/>
    <property type="project" value="InterPro"/>
</dbReference>
<evidence type="ECO:0000313" key="8">
    <source>
        <dbReference type="EMBL" id="KAK2144020.1"/>
    </source>
</evidence>
<evidence type="ECO:0000256" key="4">
    <source>
        <dbReference type="ARBA" id="ARBA00047698"/>
    </source>
</evidence>
<evidence type="ECO:0000259" key="7">
    <source>
        <dbReference type="Pfam" id="PF02800"/>
    </source>
</evidence>
<dbReference type="SUPFAM" id="SSF51735">
    <property type="entry name" value="NAD(P)-binding Rossmann-fold domains"/>
    <property type="match status" value="1"/>
</dbReference>
<organism evidence="8 9">
    <name type="scientific">Paralvinella palmiformis</name>
    <dbReference type="NCBI Taxonomy" id="53620"/>
    <lineage>
        <taxon>Eukaryota</taxon>
        <taxon>Metazoa</taxon>
        <taxon>Spiralia</taxon>
        <taxon>Lophotrochozoa</taxon>
        <taxon>Annelida</taxon>
        <taxon>Polychaeta</taxon>
        <taxon>Sedentaria</taxon>
        <taxon>Canalipalpata</taxon>
        <taxon>Terebellida</taxon>
        <taxon>Terebelliformia</taxon>
        <taxon>Alvinellidae</taxon>
        <taxon>Paralvinella</taxon>
    </lineage>
</organism>
<comment type="similarity">
    <text evidence="1">Belongs to the glyceraldehyde-3-phosphate dehydrogenase family.</text>
</comment>
<dbReference type="EMBL" id="JAODUP010000793">
    <property type="protein sequence ID" value="KAK2144020.1"/>
    <property type="molecule type" value="Genomic_DNA"/>
</dbReference>
<evidence type="ECO:0000256" key="2">
    <source>
        <dbReference type="ARBA" id="ARBA00023002"/>
    </source>
</evidence>
<evidence type="ECO:0000313" key="9">
    <source>
        <dbReference type="Proteomes" id="UP001208570"/>
    </source>
</evidence>
<comment type="catalytic activity">
    <reaction evidence="4">
        <text>D-glyceraldehyde 3-phosphate + phosphate + NAD(+) = (2R)-3-phospho-glyceroyl phosphate + NADH + H(+)</text>
        <dbReference type="Rhea" id="RHEA:10300"/>
        <dbReference type="ChEBI" id="CHEBI:15378"/>
        <dbReference type="ChEBI" id="CHEBI:43474"/>
        <dbReference type="ChEBI" id="CHEBI:57540"/>
        <dbReference type="ChEBI" id="CHEBI:57604"/>
        <dbReference type="ChEBI" id="CHEBI:57945"/>
        <dbReference type="ChEBI" id="CHEBI:59776"/>
        <dbReference type="EC" id="1.2.1.12"/>
    </reaction>
</comment>
<dbReference type="NCBIfam" id="NF003251">
    <property type="entry name" value="PRK04207.1"/>
    <property type="match status" value="1"/>
</dbReference>
<dbReference type="CDD" id="cd02278">
    <property type="entry name" value="GAPDH_II_N"/>
    <property type="match status" value="1"/>
</dbReference>
<proteinExistence type="inferred from homology"/>
<comment type="caution">
    <text evidence="8">The sequence shown here is derived from an EMBL/GenBank/DDBJ whole genome shotgun (WGS) entry which is preliminary data.</text>
</comment>
<evidence type="ECO:0000256" key="3">
    <source>
        <dbReference type="ARBA" id="ARBA00023027"/>
    </source>
</evidence>
<keyword evidence="6" id="KW-0547">Nucleotide-binding</keyword>
<protein>
    <recommendedName>
        <fullName evidence="7">Glyceraldehyde 3-phosphate dehydrogenase catalytic domain-containing protein</fullName>
    </recommendedName>
</protein>
<evidence type="ECO:0000256" key="5">
    <source>
        <dbReference type="PIRSR" id="PIRSR000149-1"/>
    </source>
</evidence>
<reference evidence="8" key="1">
    <citation type="journal article" date="2023" name="Mol. Biol. Evol.">
        <title>Third-Generation Sequencing Reveals the Adaptive Role of the Epigenome in Three Deep-Sea Polychaetes.</title>
        <authorList>
            <person name="Perez M."/>
            <person name="Aroh O."/>
            <person name="Sun Y."/>
            <person name="Lan Y."/>
            <person name="Juniper S.K."/>
            <person name="Young C.R."/>
            <person name="Angers B."/>
            <person name="Qian P.Y."/>
        </authorList>
    </citation>
    <scope>NUCLEOTIDE SEQUENCE</scope>
    <source>
        <strain evidence="8">P08H-3</strain>
    </source>
</reference>
<feature type="active site" description="Nucleophile" evidence="5">
    <location>
        <position position="117"/>
    </location>
</feature>
<dbReference type="InterPro" id="IPR036291">
    <property type="entry name" value="NAD(P)-bd_dom_sf"/>
</dbReference>
<feature type="domain" description="Glyceraldehyde 3-phosphate dehydrogenase catalytic" evidence="7">
    <location>
        <begin position="122"/>
        <end position="268"/>
    </location>
</feature>
<evidence type="ECO:0000256" key="6">
    <source>
        <dbReference type="PIRSR" id="PIRSR000149-3"/>
    </source>
</evidence>
<keyword evidence="3 6" id="KW-0520">NAD</keyword>
<gene>
    <name evidence="8" type="ORF">LSH36_793g01253</name>
</gene>
<name>A0AAD9J1Q6_9ANNE</name>
<keyword evidence="2" id="KW-0560">Oxidoreductase</keyword>
<dbReference type="AlphaFoldDB" id="A0AAD9J1Q6"/>
<dbReference type="GO" id="GO:0051287">
    <property type="term" value="F:NAD binding"/>
    <property type="evidence" value="ECO:0007669"/>
    <property type="project" value="InterPro"/>
</dbReference>
<dbReference type="GO" id="GO:0005737">
    <property type="term" value="C:cytoplasm"/>
    <property type="evidence" value="ECO:0007669"/>
    <property type="project" value="InterPro"/>
</dbReference>
<keyword evidence="9" id="KW-1185">Reference proteome</keyword>
<dbReference type="Proteomes" id="UP001208570">
    <property type="component" value="Unassembled WGS sequence"/>
</dbReference>
<dbReference type="InterPro" id="IPR006436">
    <property type="entry name" value="Glyceraldehyde-3-P_DH_2_arc"/>
</dbReference>
<dbReference type="Gene3D" id="3.30.360.10">
    <property type="entry name" value="Dihydrodipicolinate Reductase, domain 2"/>
    <property type="match status" value="1"/>
</dbReference>
<dbReference type="CDD" id="cd18127">
    <property type="entry name" value="GAPDH_II_C"/>
    <property type="match status" value="1"/>
</dbReference>